<dbReference type="AlphaFoldDB" id="A0A5Q5BJU3"/>
<reference evidence="2" key="1">
    <citation type="submission" date="2006-06" db="EMBL/GenBank/DDBJ databases">
        <title>Complete sequence of chromosome of Mycobacterium sp. MCS.</title>
        <authorList>
            <consortium name="US DOE Joint Genome Institute"/>
            <person name="Copeland A."/>
            <person name="Lucas S."/>
            <person name="Lapidus A."/>
            <person name="Barry K."/>
            <person name="Detter J.C."/>
            <person name="Glavina del Rio T."/>
            <person name="Hammon N."/>
            <person name="Israni S."/>
            <person name="Dalin E."/>
            <person name="Tice H."/>
            <person name="Pitluck S."/>
            <person name="Martinez M."/>
            <person name="Schmutz J."/>
            <person name="Larimer F."/>
            <person name="Land M."/>
            <person name="Hauser L."/>
            <person name="Kyrpides N."/>
            <person name="Kim E."/>
            <person name="Miller C.D."/>
            <person name="Hughes J.E."/>
            <person name="Anderson A.J."/>
            <person name="Sims R.C."/>
            <person name="Richardson P."/>
        </authorList>
    </citation>
    <scope>NUCLEOTIDE SEQUENCE [LARGE SCALE GENOMIC DNA]</scope>
    <source>
        <strain evidence="2">MCS</strain>
    </source>
</reference>
<dbReference type="PIRSF" id="PIRSF016753">
    <property type="entry name" value="P_lipid/glycerol_ac_tran_prd"/>
    <property type="match status" value="1"/>
</dbReference>
<evidence type="ECO:0000313" key="2">
    <source>
        <dbReference type="EMBL" id="ABG08655.1"/>
    </source>
</evidence>
<dbReference type="Pfam" id="PF01553">
    <property type="entry name" value="Acyltransferase"/>
    <property type="match status" value="1"/>
</dbReference>
<dbReference type="SUPFAM" id="SSF69593">
    <property type="entry name" value="Glycerol-3-phosphate (1)-acyltransferase"/>
    <property type="match status" value="1"/>
</dbReference>
<dbReference type="InterPro" id="IPR002123">
    <property type="entry name" value="Plipid/glycerol_acylTrfase"/>
</dbReference>
<dbReference type="PANTHER" id="PTHR22753">
    <property type="entry name" value="TRANSMEMBRANE PROTEIN 68"/>
    <property type="match status" value="1"/>
</dbReference>
<evidence type="ECO:0000259" key="1">
    <source>
        <dbReference type="SMART" id="SM00563"/>
    </source>
</evidence>
<feature type="domain" description="Phospholipid/glycerol acyltransferase" evidence="1">
    <location>
        <begin position="51"/>
        <end position="170"/>
    </location>
</feature>
<protein>
    <submittedName>
        <fullName evidence="2">Phospholipid/glycerol acyltransferase</fullName>
    </submittedName>
</protein>
<dbReference type="CDD" id="cd07987">
    <property type="entry name" value="LPLAT_MGAT-like"/>
    <property type="match status" value="1"/>
</dbReference>
<dbReference type="GO" id="GO:0016020">
    <property type="term" value="C:membrane"/>
    <property type="evidence" value="ECO:0007669"/>
    <property type="project" value="TreeGrafter"/>
</dbReference>
<organism evidence="2">
    <name type="scientific">Mycobacterium sp. (strain MCS)</name>
    <dbReference type="NCBI Taxonomy" id="164756"/>
    <lineage>
        <taxon>Bacteria</taxon>
        <taxon>Bacillati</taxon>
        <taxon>Actinomycetota</taxon>
        <taxon>Actinomycetes</taxon>
        <taxon>Mycobacteriales</taxon>
        <taxon>Mycobacteriaceae</taxon>
        <taxon>Mycobacterium</taxon>
    </lineage>
</organism>
<dbReference type="GO" id="GO:0016746">
    <property type="term" value="F:acyltransferase activity"/>
    <property type="evidence" value="ECO:0007669"/>
    <property type="project" value="UniProtKB-KW"/>
</dbReference>
<name>A0A5Q5BJU3_MYCSS</name>
<proteinExistence type="predicted"/>
<sequence length="269" mass="29046">MNDASAADRYDPSRWDPNSTRKLLDSARPVGKHWFRWEVRGMESFPRSGGVLTVSNHSGGILTLDTVTFSSAYYDRFGYDRPVLTLGHDALFTGPIGDWVSRIGLIPAHRAVATQALQSGAVVLVFPGGVYDAYRPTLRANVVDFNGRTGYVATALAAGAPIVPVVSIGGQQSQLFLTRGTWLAKRLGLERFRSDILPISVGFPFGVSAVVPINLPLPTKIVTQVLAPIDVATQFGPDPDVAEVDAHVRAVMQSALNELAEQRRLPVLG</sequence>
<dbReference type="InterPro" id="IPR016676">
    <property type="entry name" value="P_lipid/glycerol_AcTrfase_prd"/>
</dbReference>
<keyword evidence="2" id="KW-0012">Acyltransferase</keyword>
<gene>
    <name evidence="2" type="ordered locus">Mmcs_2547</name>
</gene>
<dbReference type="PANTHER" id="PTHR22753:SF14">
    <property type="entry name" value="MONOACYLGLYCEROL_DIACYLGLYCEROL O-ACYLTRANSFERASE"/>
    <property type="match status" value="1"/>
</dbReference>
<dbReference type="EMBL" id="CP000384">
    <property type="protein sequence ID" value="ABG08655.1"/>
    <property type="molecule type" value="Genomic_DNA"/>
</dbReference>
<keyword evidence="2" id="KW-0808">Transferase</keyword>
<dbReference type="KEGG" id="mmc:Mmcs_2547"/>
<accession>A0A5Q5BJU3</accession>
<dbReference type="SMART" id="SM00563">
    <property type="entry name" value="PlsC"/>
    <property type="match status" value="1"/>
</dbReference>